<keyword evidence="3" id="KW-0597">Phosphoprotein</keyword>
<dbReference type="Gene3D" id="6.10.340.10">
    <property type="match status" value="1"/>
</dbReference>
<keyword evidence="7 9" id="KW-1133">Transmembrane helix</keyword>
<organism evidence="11 12">
    <name type="scientific">Paenibacillus thalictri</name>
    <dbReference type="NCBI Taxonomy" id="2527873"/>
    <lineage>
        <taxon>Bacteria</taxon>
        <taxon>Bacillati</taxon>
        <taxon>Bacillota</taxon>
        <taxon>Bacilli</taxon>
        <taxon>Bacillales</taxon>
        <taxon>Paenibacillaceae</taxon>
        <taxon>Paenibacillus</taxon>
    </lineage>
</organism>
<dbReference type="EMBL" id="SIRE01000020">
    <property type="protein sequence ID" value="TBL73928.1"/>
    <property type="molecule type" value="Genomic_DNA"/>
</dbReference>
<reference evidence="11 12" key="1">
    <citation type="submission" date="2019-02" db="EMBL/GenBank/DDBJ databases">
        <title>Paenibacillus sp. nov., isolated from surface-sterilized tissue of Thalictrum simplex L.</title>
        <authorList>
            <person name="Tuo L."/>
        </authorList>
    </citation>
    <scope>NUCLEOTIDE SEQUENCE [LARGE SCALE GENOMIC DNA]</scope>
    <source>
        <strain evidence="11 12">N2SHLJ1</strain>
    </source>
</reference>
<dbReference type="InterPro" id="IPR003660">
    <property type="entry name" value="HAMP_dom"/>
</dbReference>
<evidence type="ECO:0000256" key="4">
    <source>
        <dbReference type="ARBA" id="ARBA00022679"/>
    </source>
</evidence>
<dbReference type="PROSITE" id="PS50885">
    <property type="entry name" value="HAMP"/>
    <property type="match status" value="1"/>
</dbReference>
<evidence type="ECO:0000259" key="10">
    <source>
        <dbReference type="PROSITE" id="PS50885"/>
    </source>
</evidence>
<proteinExistence type="predicted"/>
<dbReference type="InterPro" id="IPR003594">
    <property type="entry name" value="HATPase_dom"/>
</dbReference>
<evidence type="ECO:0000313" key="11">
    <source>
        <dbReference type="EMBL" id="TBL73928.1"/>
    </source>
</evidence>
<keyword evidence="12" id="KW-1185">Reference proteome</keyword>
<evidence type="ECO:0000256" key="2">
    <source>
        <dbReference type="ARBA" id="ARBA00022475"/>
    </source>
</evidence>
<dbReference type="PANTHER" id="PTHR34220">
    <property type="entry name" value="SENSOR HISTIDINE KINASE YPDA"/>
    <property type="match status" value="1"/>
</dbReference>
<name>A0A4Q9DK35_9BACL</name>
<dbReference type="Pfam" id="PF02743">
    <property type="entry name" value="dCache_1"/>
    <property type="match status" value="1"/>
</dbReference>
<evidence type="ECO:0000256" key="5">
    <source>
        <dbReference type="ARBA" id="ARBA00022692"/>
    </source>
</evidence>
<dbReference type="Gene3D" id="3.30.565.10">
    <property type="entry name" value="Histidine kinase-like ATPase, C-terminal domain"/>
    <property type="match status" value="1"/>
</dbReference>
<dbReference type="OrthoDB" id="9776552at2"/>
<evidence type="ECO:0000256" key="1">
    <source>
        <dbReference type="ARBA" id="ARBA00004651"/>
    </source>
</evidence>
<evidence type="ECO:0000256" key="7">
    <source>
        <dbReference type="ARBA" id="ARBA00022989"/>
    </source>
</evidence>
<dbReference type="Pfam" id="PF02518">
    <property type="entry name" value="HATPase_c"/>
    <property type="match status" value="1"/>
</dbReference>
<dbReference type="Proteomes" id="UP000293142">
    <property type="component" value="Unassembled WGS sequence"/>
</dbReference>
<dbReference type="InterPro" id="IPR010559">
    <property type="entry name" value="Sig_transdc_His_kin_internal"/>
</dbReference>
<dbReference type="InterPro" id="IPR036890">
    <property type="entry name" value="HATPase_C_sf"/>
</dbReference>
<dbReference type="GO" id="GO:0000155">
    <property type="term" value="F:phosphorelay sensor kinase activity"/>
    <property type="evidence" value="ECO:0007669"/>
    <property type="project" value="InterPro"/>
</dbReference>
<dbReference type="SUPFAM" id="SSF55874">
    <property type="entry name" value="ATPase domain of HSP90 chaperone/DNA topoisomerase II/histidine kinase"/>
    <property type="match status" value="1"/>
</dbReference>
<evidence type="ECO:0000256" key="9">
    <source>
        <dbReference type="SAM" id="Phobius"/>
    </source>
</evidence>
<keyword evidence="2" id="KW-1003">Cell membrane</keyword>
<dbReference type="PANTHER" id="PTHR34220:SF7">
    <property type="entry name" value="SENSOR HISTIDINE KINASE YPDA"/>
    <property type="match status" value="1"/>
</dbReference>
<keyword evidence="4" id="KW-0808">Transferase</keyword>
<keyword evidence="8 9" id="KW-0472">Membrane</keyword>
<accession>A0A4Q9DK35</accession>
<protein>
    <submittedName>
        <fullName evidence="11">Sensor histidine kinase</fullName>
    </submittedName>
</protein>
<dbReference type="InterPro" id="IPR050640">
    <property type="entry name" value="Bact_2-comp_sensor_kinase"/>
</dbReference>
<evidence type="ECO:0000313" key="12">
    <source>
        <dbReference type="Proteomes" id="UP000293142"/>
    </source>
</evidence>
<dbReference type="Pfam" id="PF06580">
    <property type="entry name" value="His_kinase"/>
    <property type="match status" value="1"/>
</dbReference>
<dbReference type="Gene3D" id="3.30.450.20">
    <property type="entry name" value="PAS domain"/>
    <property type="match status" value="2"/>
</dbReference>
<evidence type="ECO:0000256" key="8">
    <source>
        <dbReference type="ARBA" id="ARBA00023136"/>
    </source>
</evidence>
<keyword evidence="5 9" id="KW-0812">Transmembrane</keyword>
<comment type="caution">
    <text evidence="11">The sequence shown here is derived from an EMBL/GenBank/DDBJ whole genome shotgun (WGS) entry which is preliminary data.</text>
</comment>
<dbReference type="SUPFAM" id="SSF158472">
    <property type="entry name" value="HAMP domain-like"/>
    <property type="match status" value="1"/>
</dbReference>
<dbReference type="Pfam" id="PF00672">
    <property type="entry name" value="HAMP"/>
    <property type="match status" value="1"/>
</dbReference>
<sequence>MKACEANLKFISLRTKLIVAFVAFVLLPILGSSIYAYRVFEVTLRNQIESAAADRLNQVNMDLTRKLNTMMNATSSVMLDENVRRLLLEPPRNVREHLDGVQQMDKKFIEISTAIVSNTMYFSLFDNYGNLYTNWGQSAEAYDAITSSDWWQKTSDENGYMVWTLNHPSYARPNQNLITVSMIVRDSSFNQIGVLVISEPTTYYLEILNSSRSSSKSYGLLVGKDGSILGSDSNYAARLYTHIQPALPAFDDTFTTEIEGEKMVVSTYSNPLAEWRFIQFVPHKGIFEPIYKIRNTVSITLAVSMTIFVMIIIFFSSMLTKPLRKLREMMHLVQKGHLDVSSNIRTRDEIGLVGRSFDSMLVKLRNHIDHEIELERHKEQAKLEALQAQINPHFLHNTLNTIRWMSIMAGTKHITEMLVSLGHLLEMSIHRGQEQVLLREELENVQYFLTIQKYRFGDNIKVIEEIAPETLDTTVPKLSLQPLVENVYRHASFQDGQGIMVIRSRKDTQGTLLLEVVDNGLFVNKAKIGEMLEQITKVESNSLSGIGLKNVHKRIQMMFGESFGLHIERREAEGTTHVSLKLPFRNEGDPVANIDR</sequence>
<keyword evidence="6 11" id="KW-0418">Kinase</keyword>
<dbReference type="SMART" id="SM00304">
    <property type="entry name" value="HAMP"/>
    <property type="match status" value="1"/>
</dbReference>
<evidence type="ECO:0000256" key="6">
    <source>
        <dbReference type="ARBA" id="ARBA00022777"/>
    </source>
</evidence>
<dbReference type="InterPro" id="IPR033479">
    <property type="entry name" value="dCache_1"/>
</dbReference>
<dbReference type="AlphaFoldDB" id="A0A4Q9DK35"/>
<comment type="subcellular location">
    <subcellularLocation>
        <location evidence="1">Cell membrane</location>
        <topology evidence="1">Multi-pass membrane protein</topology>
    </subcellularLocation>
</comment>
<feature type="domain" description="HAMP" evidence="10">
    <location>
        <begin position="317"/>
        <end position="369"/>
    </location>
</feature>
<dbReference type="GO" id="GO:0005886">
    <property type="term" value="C:plasma membrane"/>
    <property type="evidence" value="ECO:0007669"/>
    <property type="project" value="UniProtKB-SubCell"/>
</dbReference>
<evidence type="ECO:0000256" key="3">
    <source>
        <dbReference type="ARBA" id="ARBA00022553"/>
    </source>
</evidence>
<dbReference type="CDD" id="cd06225">
    <property type="entry name" value="HAMP"/>
    <property type="match status" value="1"/>
</dbReference>
<feature type="transmembrane region" description="Helical" evidence="9">
    <location>
        <begin position="299"/>
        <end position="320"/>
    </location>
</feature>
<gene>
    <name evidence="11" type="ORF">EYB31_25845</name>
</gene>